<dbReference type="PROSITE" id="PS00383">
    <property type="entry name" value="TYR_PHOSPHATASE_1"/>
    <property type="match status" value="1"/>
</dbReference>
<feature type="domain" description="Tyrosine specific protein phosphatases" evidence="2">
    <location>
        <begin position="184"/>
        <end position="215"/>
    </location>
</feature>
<comment type="caution">
    <text evidence="3">The sequence shown here is derived from an EMBL/GenBank/DDBJ whole genome shotgun (WGS) entry which is preliminary data.</text>
</comment>
<protein>
    <submittedName>
        <fullName evidence="3">Tyrosine-protein phosphatase</fullName>
        <ecNumber evidence="3">3.1.3.48</ecNumber>
    </submittedName>
</protein>
<sequence length="312" mass="32469">MRTGARAATALALALALAGPLVPAAQAAGTSPPAARKAPAVVQPAVQPAAHSRVLTVPGTVNARDTGGYRTYDGATTRWNTLYRTESLAKIPPAGVTALAGLGLRAVIDLRSPSEVQADGADRLPAGPVPVALPVDDTGLYLFIAQVVGSADPAAQEAALGGDRAAQRMRTAYRGFVTSAANRAALGAAIRRIADSTGPVVVHCTAGKDRTGVLIDTVLRAVGVPQSTTTADYLLSNDLRAAADRAVRDQVKQLGLMQNPDLLIPLQEVRTEYLAAFRDQAEHDYGSFGRFLTDGLGLDPSTLVRLRLRLVA</sequence>
<feature type="chain" id="PRO_5047228406" evidence="1">
    <location>
        <begin position="28"/>
        <end position="312"/>
    </location>
</feature>
<proteinExistence type="predicted"/>
<keyword evidence="4" id="KW-1185">Reference proteome</keyword>
<evidence type="ECO:0000256" key="1">
    <source>
        <dbReference type="SAM" id="SignalP"/>
    </source>
</evidence>
<dbReference type="Proteomes" id="UP001614394">
    <property type="component" value="Unassembled WGS sequence"/>
</dbReference>
<dbReference type="Pfam" id="PF13350">
    <property type="entry name" value="Y_phosphatase3"/>
    <property type="match status" value="1"/>
</dbReference>
<dbReference type="EC" id="3.1.3.48" evidence="3"/>
<name>A0ABW8CGZ9_9ACTN</name>
<dbReference type="InterPro" id="IPR000387">
    <property type="entry name" value="Tyr_Pase_dom"/>
</dbReference>
<evidence type="ECO:0000259" key="2">
    <source>
        <dbReference type="PROSITE" id="PS50056"/>
    </source>
</evidence>
<evidence type="ECO:0000313" key="3">
    <source>
        <dbReference type="EMBL" id="MFI9105726.1"/>
    </source>
</evidence>
<evidence type="ECO:0000313" key="4">
    <source>
        <dbReference type="Proteomes" id="UP001614394"/>
    </source>
</evidence>
<dbReference type="GO" id="GO:0004725">
    <property type="term" value="F:protein tyrosine phosphatase activity"/>
    <property type="evidence" value="ECO:0007669"/>
    <property type="project" value="UniProtKB-EC"/>
</dbReference>
<reference evidence="3 4" key="1">
    <citation type="submission" date="2024-10" db="EMBL/GenBank/DDBJ databases">
        <title>The Natural Products Discovery Center: Release of the First 8490 Sequenced Strains for Exploring Actinobacteria Biosynthetic Diversity.</title>
        <authorList>
            <person name="Kalkreuter E."/>
            <person name="Kautsar S.A."/>
            <person name="Yang D."/>
            <person name="Bader C.D."/>
            <person name="Teijaro C.N."/>
            <person name="Fluegel L."/>
            <person name="Davis C.M."/>
            <person name="Simpson J.R."/>
            <person name="Lauterbach L."/>
            <person name="Steele A.D."/>
            <person name="Gui C."/>
            <person name="Meng S."/>
            <person name="Li G."/>
            <person name="Viehrig K."/>
            <person name="Ye F."/>
            <person name="Su P."/>
            <person name="Kiefer A.F."/>
            <person name="Nichols A."/>
            <person name="Cepeda A.J."/>
            <person name="Yan W."/>
            <person name="Fan B."/>
            <person name="Jiang Y."/>
            <person name="Adhikari A."/>
            <person name="Zheng C.-J."/>
            <person name="Schuster L."/>
            <person name="Cowan T.M."/>
            <person name="Smanski M.J."/>
            <person name="Chevrette M.G."/>
            <person name="De Carvalho L.P.S."/>
            <person name="Shen B."/>
        </authorList>
    </citation>
    <scope>NUCLEOTIDE SEQUENCE [LARGE SCALE GENOMIC DNA]</scope>
    <source>
        <strain evidence="3 4">NPDC053399</strain>
    </source>
</reference>
<dbReference type="EMBL" id="JBITYG010000014">
    <property type="protein sequence ID" value="MFI9105726.1"/>
    <property type="molecule type" value="Genomic_DNA"/>
</dbReference>
<dbReference type="Gene3D" id="3.90.190.10">
    <property type="entry name" value="Protein tyrosine phosphatase superfamily"/>
    <property type="match status" value="1"/>
</dbReference>
<dbReference type="PROSITE" id="PS50056">
    <property type="entry name" value="TYR_PHOSPHATASE_2"/>
    <property type="match status" value="1"/>
</dbReference>
<dbReference type="InterPro" id="IPR029021">
    <property type="entry name" value="Prot-tyrosine_phosphatase-like"/>
</dbReference>
<feature type="signal peptide" evidence="1">
    <location>
        <begin position="1"/>
        <end position="27"/>
    </location>
</feature>
<dbReference type="InterPro" id="IPR026893">
    <property type="entry name" value="Tyr/Ser_Pase_IphP-type"/>
</dbReference>
<accession>A0ABW8CGZ9</accession>
<organism evidence="3 4">
    <name type="scientific">Streptomyces fildesensis</name>
    <dbReference type="NCBI Taxonomy" id="375757"/>
    <lineage>
        <taxon>Bacteria</taxon>
        <taxon>Bacillati</taxon>
        <taxon>Actinomycetota</taxon>
        <taxon>Actinomycetes</taxon>
        <taxon>Kitasatosporales</taxon>
        <taxon>Streptomycetaceae</taxon>
        <taxon>Streptomyces</taxon>
    </lineage>
</organism>
<keyword evidence="3" id="KW-0378">Hydrolase</keyword>
<gene>
    <name evidence="3" type="ORF">ACIGXA_35005</name>
</gene>
<dbReference type="RefSeq" id="WP_399656650.1">
    <property type="nucleotide sequence ID" value="NZ_JBITYG010000014.1"/>
</dbReference>
<dbReference type="InterPro" id="IPR016130">
    <property type="entry name" value="Tyr_Pase_AS"/>
</dbReference>
<keyword evidence="1" id="KW-0732">Signal</keyword>
<dbReference type="SUPFAM" id="SSF52799">
    <property type="entry name" value="(Phosphotyrosine protein) phosphatases II"/>
    <property type="match status" value="1"/>
</dbReference>